<dbReference type="RefSeq" id="WP_053401854.1">
    <property type="nucleotide sequence ID" value="NZ_LILC01000015.1"/>
</dbReference>
<keyword evidence="4" id="KW-1185">Reference proteome</keyword>
<evidence type="ECO:0000313" key="4">
    <source>
        <dbReference type="Proteomes" id="UP000037558"/>
    </source>
</evidence>
<reference evidence="4" key="1">
    <citation type="submission" date="2015-08" db="EMBL/GenBank/DDBJ databases">
        <title>Fjat-14210 dsm16467.</title>
        <authorList>
            <person name="Liu B."/>
            <person name="Wang J."/>
            <person name="Zhu Y."/>
            <person name="Liu G."/>
            <person name="Chen Q."/>
            <person name="Chen Z."/>
            <person name="Lan J."/>
            <person name="Che J."/>
            <person name="Ge C."/>
            <person name="Shi H."/>
            <person name="Pan Z."/>
            <person name="Liu X."/>
        </authorList>
    </citation>
    <scope>NUCLEOTIDE SEQUENCE [LARGE SCALE GENOMIC DNA]</scope>
    <source>
        <strain evidence="4">DSM 16467</strain>
    </source>
</reference>
<proteinExistence type="predicted"/>
<dbReference type="Pfam" id="PF22879">
    <property type="entry name" value="AIPR_N"/>
    <property type="match status" value="1"/>
</dbReference>
<gene>
    <name evidence="3" type="ORF">AMD01_12885</name>
</gene>
<evidence type="ECO:0000259" key="1">
    <source>
        <dbReference type="Pfam" id="PF10592"/>
    </source>
</evidence>
<dbReference type="InterPro" id="IPR018891">
    <property type="entry name" value="AIPR_C"/>
</dbReference>
<organism evidence="3 4">
    <name type="scientific">Priestia koreensis</name>
    <dbReference type="NCBI Taxonomy" id="284581"/>
    <lineage>
        <taxon>Bacteria</taxon>
        <taxon>Bacillati</taxon>
        <taxon>Bacillota</taxon>
        <taxon>Bacilli</taxon>
        <taxon>Bacillales</taxon>
        <taxon>Bacillaceae</taxon>
        <taxon>Priestia</taxon>
    </lineage>
</organism>
<sequence length="587" mass="68105">MNEIEKQTSKTSPFEAFLEEYLTYMETPHSPTYVEFYRPNLNIQVDAYSYDEDENELNLYIMDFDEFMEVPEEISMTTLKDLANKAKRFFSQYSSIPIDPSHPIMDLIKLLDDNSIEIEKLTITIFSNRYYRSNKLIDITSTKGIETDVQVWDVDRIYQVTSSDQESSSIVIDFQKEFEQAFELMYVPQPKQTNSNGTFDCYIGFISAELLAKAYDKWGPKLVERNVRSFLQAKGSTNKGIRDTLKNDNEKEMFVVYNNGISSVAHNGDIISSPDSNLVKVHSLEGWQIVNGGQTTASIHQAYKSGVDLSDVYVQTKLTILRVEENSDNARLIEEDMVSKISKYANTQNKINQSDLLANTRFMSSLEHFSRSVWIPSQDKRKSESKWYFERARGQYMVDLNRRKKGKEQTEFKKEFPKDFLLNKVDLAKNFMSWEGFPHVSSKGGEEAFKKFMEFNKSYWKYEQGSEDDLKELTGSLYKELIARVIINRKVQDIVNALGLKGYKANVVYYTTAMLKLVYGDSINLTETWDKQGLSDKWDDVIKEIAQTTLEFLRDSAGEQNVTQWAKKEQCWIQFHNKCKKQLQSIV</sequence>
<comment type="caution">
    <text evidence="3">The sequence shown here is derived from an EMBL/GenBank/DDBJ whole genome shotgun (WGS) entry which is preliminary data.</text>
</comment>
<dbReference type="EMBL" id="LILC01000015">
    <property type="protein sequence ID" value="KOO45981.1"/>
    <property type="molecule type" value="Genomic_DNA"/>
</dbReference>
<dbReference type="STRING" id="284581.AMD01_12885"/>
<dbReference type="PATRIC" id="fig|284581.3.peg.1560"/>
<name>A0A0M0L4J3_9BACI</name>
<dbReference type="Pfam" id="PF10592">
    <property type="entry name" value="AIPR"/>
    <property type="match status" value="1"/>
</dbReference>
<feature type="domain" description="Abortive infection phage resistance protein N-terminal" evidence="2">
    <location>
        <begin position="21"/>
        <end position="159"/>
    </location>
</feature>
<evidence type="ECO:0000313" key="3">
    <source>
        <dbReference type="EMBL" id="KOO45981.1"/>
    </source>
</evidence>
<accession>A0A0M0L4J3</accession>
<dbReference type="InterPro" id="IPR055101">
    <property type="entry name" value="AIPR_N"/>
</dbReference>
<dbReference type="Proteomes" id="UP000037558">
    <property type="component" value="Unassembled WGS sequence"/>
</dbReference>
<dbReference type="OrthoDB" id="9806213at2"/>
<evidence type="ECO:0000259" key="2">
    <source>
        <dbReference type="Pfam" id="PF22879"/>
    </source>
</evidence>
<protein>
    <submittedName>
        <fullName evidence="3">AIPR protein</fullName>
    </submittedName>
</protein>
<dbReference type="AlphaFoldDB" id="A0A0M0L4J3"/>
<feature type="domain" description="Abortive phage infection protein C-terminal" evidence="1">
    <location>
        <begin position="224"/>
        <end position="554"/>
    </location>
</feature>